<dbReference type="GO" id="GO:0005509">
    <property type="term" value="F:calcium ion binding"/>
    <property type="evidence" value="ECO:0007669"/>
    <property type="project" value="InterPro"/>
</dbReference>
<protein>
    <submittedName>
        <fullName evidence="9">Mitochondrial proton/calcium exchanger protein-like isoform X1</fullName>
    </submittedName>
</protein>
<keyword evidence="4 7" id="KW-1133">Transmembrane helix</keyword>
<keyword evidence="10" id="KW-1185">Reference proteome</keyword>
<sequence length="550" mass="62333">MPTMTSRLIIAGKRKLFEIFNYPVSPSFGYSAYASGKLYQDAGEFILPQSVNFRSDYTKSTIGFGAVFPPKEDLLGLLAICANLPSCGTYVVGCSGGGKQFLPVGLKSLRQFVRAESTARSRLSKIGIRDEDSADQYTEQEKSASPEECDQAIEDLRVAKAKAKTKKLLEESQRISTSVMQKLWIKFLLIGSFWRTIFSMSRAECAMKFRQWKVDCKSTIRHYWLGFKLLWDDIRVSSKLLLKVAGGEKLSRIERRQLTQTIADIFRLVPFAVFIIVPFMEFLLPVFLKLFPDMLPSMFKGKMKTQETVKRRLKAKLEYVKFLQEIAEEMGKELHVEHVRNVKQASEYLGKYLGKEEKKGEEKDNMKEYGILQDQEALEELTSLTSRVAENLVKAKASEKQEQLCKISHALAILASAPSISAERTEFMTLVRKEIELYNTMLEKAGAEGDEAKRAYIEARQKKDHAAEGAPADEVSLVLRNKVDHMIQKLKKEIDDVDTAIGRWWKLLDSDHDGKVTPEEVVAVAAMYLKNILDKASIEEVISNLSRDQG</sequence>
<evidence type="ECO:0000313" key="9">
    <source>
        <dbReference type="EMBL" id="WOK96507.1"/>
    </source>
</evidence>
<evidence type="ECO:0000256" key="1">
    <source>
        <dbReference type="ARBA" id="ARBA00004434"/>
    </source>
</evidence>
<dbReference type="InterPro" id="IPR044202">
    <property type="entry name" value="LETM1/MDM38-like"/>
</dbReference>
<evidence type="ECO:0000256" key="2">
    <source>
        <dbReference type="ARBA" id="ARBA00022692"/>
    </source>
</evidence>
<evidence type="ECO:0000256" key="6">
    <source>
        <dbReference type="ARBA" id="ARBA00023136"/>
    </source>
</evidence>
<dbReference type="GO" id="GO:0030003">
    <property type="term" value="P:intracellular monoatomic cation homeostasis"/>
    <property type="evidence" value="ECO:0007669"/>
    <property type="project" value="TreeGrafter"/>
</dbReference>
<reference evidence="9 10" key="1">
    <citation type="submission" date="2023-10" db="EMBL/GenBank/DDBJ databases">
        <title>Chromosome-scale genome assembly provides insights into flower coloration mechanisms of Canna indica.</title>
        <authorList>
            <person name="Li C."/>
        </authorList>
    </citation>
    <scope>NUCLEOTIDE SEQUENCE [LARGE SCALE GENOMIC DNA]</scope>
    <source>
        <tissue evidence="9">Flower</tissue>
    </source>
</reference>
<evidence type="ECO:0000256" key="3">
    <source>
        <dbReference type="ARBA" id="ARBA00022792"/>
    </source>
</evidence>
<keyword evidence="3" id="KW-0999">Mitochondrion inner membrane</keyword>
<accession>A0AAQ3JUT3</accession>
<dbReference type="PROSITE" id="PS50222">
    <property type="entry name" value="EF_HAND_2"/>
    <property type="match status" value="1"/>
</dbReference>
<gene>
    <name evidence="9" type="ORF">Cni_G05214</name>
</gene>
<dbReference type="PROSITE" id="PS00018">
    <property type="entry name" value="EF_HAND_1"/>
    <property type="match status" value="1"/>
</dbReference>
<evidence type="ECO:0000313" key="10">
    <source>
        <dbReference type="Proteomes" id="UP001327560"/>
    </source>
</evidence>
<dbReference type="InterPro" id="IPR033122">
    <property type="entry name" value="LETM1-like_RBD"/>
</dbReference>
<keyword evidence="5" id="KW-0496">Mitochondrion</keyword>
<dbReference type="Proteomes" id="UP001327560">
    <property type="component" value="Chromosome 2"/>
</dbReference>
<dbReference type="PANTHER" id="PTHR14009:SF1">
    <property type="entry name" value="MITOCHONDRIAL PROTON_CALCIUM EXCHANGER PROTEIN"/>
    <property type="match status" value="1"/>
</dbReference>
<keyword evidence="6 7" id="KW-0472">Membrane</keyword>
<feature type="transmembrane region" description="Helical" evidence="7">
    <location>
        <begin position="265"/>
        <end position="288"/>
    </location>
</feature>
<dbReference type="GO" id="GO:0005743">
    <property type="term" value="C:mitochondrial inner membrane"/>
    <property type="evidence" value="ECO:0007669"/>
    <property type="project" value="UniProtKB-SubCell"/>
</dbReference>
<dbReference type="Pfam" id="PF07766">
    <property type="entry name" value="LETM1_RBD"/>
    <property type="match status" value="1"/>
</dbReference>
<comment type="subcellular location">
    <subcellularLocation>
        <location evidence="1">Mitochondrion inner membrane</location>
        <topology evidence="1">Single-pass membrane protein</topology>
    </subcellularLocation>
</comment>
<dbReference type="PANTHER" id="PTHR14009">
    <property type="entry name" value="LEUCINE ZIPPER-EF-HAND CONTAINING TRANSMEMBRANE PROTEIN"/>
    <property type="match status" value="1"/>
</dbReference>
<dbReference type="GO" id="GO:0043022">
    <property type="term" value="F:ribosome binding"/>
    <property type="evidence" value="ECO:0007669"/>
    <property type="project" value="InterPro"/>
</dbReference>
<organism evidence="9 10">
    <name type="scientific">Canna indica</name>
    <name type="common">Indian-shot</name>
    <dbReference type="NCBI Taxonomy" id="4628"/>
    <lineage>
        <taxon>Eukaryota</taxon>
        <taxon>Viridiplantae</taxon>
        <taxon>Streptophyta</taxon>
        <taxon>Embryophyta</taxon>
        <taxon>Tracheophyta</taxon>
        <taxon>Spermatophyta</taxon>
        <taxon>Magnoliopsida</taxon>
        <taxon>Liliopsida</taxon>
        <taxon>Zingiberales</taxon>
        <taxon>Cannaceae</taxon>
        <taxon>Canna</taxon>
    </lineage>
</organism>
<proteinExistence type="predicted"/>
<dbReference type="EMBL" id="CP136891">
    <property type="protein sequence ID" value="WOK96507.1"/>
    <property type="molecule type" value="Genomic_DNA"/>
</dbReference>
<dbReference type="InterPro" id="IPR002048">
    <property type="entry name" value="EF_hand_dom"/>
</dbReference>
<dbReference type="AlphaFoldDB" id="A0AAQ3JUT3"/>
<name>A0AAQ3JUT3_9LILI</name>
<feature type="domain" description="EF-hand" evidence="8">
    <location>
        <begin position="496"/>
        <end position="531"/>
    </location>
</feature>
<evidence type="ECO:0000256" key="7">
    <source>
        <dbReference type="SAM" id="Phobius"/>
    </source>
</evidence>
<evidence type="ECO:0000259" key="8">
    <source>
        <dbReference type="PROSITE" id="PS50222"/>
    </source>
</evidence>
<evidence type="ECO:0000256" key="4">
    <source>
        <dbReference type="ARBA" id="ARBA00022989"/>
    </source>
</evidence>
<dbReference type="InterPro" id="IPR018247">
    <property type="entry name" value="EF_Hand_1_Ca_BS"/>
</dbReference>
<keyword evidence="2 7" id="KW-0812">Transmembrane</keyword>
<evidence type="ECO:0000256" key="5">
    <source>
        <dbReference type="ARBA" id="ARBA00023128"/>
    </source>
</evidence>